<dbReference type="EMBL" id="DVOG01000119">
    <property type="protein sequence ID" value="HIV04393.1"/>
    <property type="molecule type" value="Genomic_DNA"/>
</dbReference>
<dbReference type="Pfam" id="PF08241">
    <property type="entry name" value="Methyltransf_11"/>
    <property type="match status" value="1"/>
</dbReference>
<dbReference type="InterPro" id="IPR029063">
    <property type="entry name" value="SAM-dependent_MTases_sf"/>
</dbReference>
<dbReference type="AlphaFoldDB" id="A0A9D1NJR1"/>
<dbReference type="PANTHER" id="PTHR43861:SF1">
    <property type="entry name" value="TRANS-ACONITATE 2-METHYLTRANSFERASE"/>
    <property type="match status" value="1"/>
</dbReference>
<dbReference type="Proteomes" id="UP000886812">
    <property type="component" value="Unassembled WGS sequence"/>
</dbReference>
<dbReference type="PANTHER" id="PTHR43861">
    <property type="entry name" value="TRANS-ACONITATE 2-METHYLTRANSFERASE-RELATED"/>
    <property type="match status" value="1"/>
</dbReference>
<dbReference type="GO" id="GO:0008757">
    <property type="term" value="F:S-adenosylmethionine-dependent methyltransferase activity"/>
    <property type="evidence" value="ECO:0007669"/>
    <property type="project" value="InterPro"/>
</dbReference>
<gene>
    <name evidence="2" type="ORF">IAC75_04495</name>
</gene>
<sequence length="249" mass="28034">MMRQEQTSRLNFNRRAATYAENAAVQLRAAKWLGAWIERGLPDSVRIWELGAGTGFFTRELVARGCRVLATDLAPEMVAHGRRACPQAEWAICDGWNLPENACDRLYSSSLLQWMPCPEKTLRAFHAALRPGGKMLHGFFVAPSLRELYSLVPAESLPLKWRTADAWLEAFRAAGFEVLRAGTSSEVVEYADAAQLLKTLRDSGTTDDSRRVPAGALRRVLREYADRFSRENGRVVATWRVLRVEALRI</sequence>
<name>A0A9D1NJR1_9BACT</name>
<protein>
    <submittedName>
        <fullName evidence="2">Methyltransferase domain-containing protein</fullName>
    </submittedName>
</protein>
<reference evidence="2" key="1">
    <citation type="submission" date="2020-10" db="EMBL/GenBank/DDBJ databases">
        <authorList>
            <person name="Gilroy R."/>
        </authorList>
    </citation>
    <scope>NUCLEOTIDE SEQUENCE</scope>
    <source>
        <strain evidence="2">10669</strain>
    </source>
</reference>
<keyword evidence="2" id="KW-0808">Transferase</keyword>
<dbReference type="SUPFAM" id="SSF53335">
    <property type="entry name" value="S-adenosyl-L-methionine-dependent methyltransferases"/>
    <property type="match status" value="1"/>
</dbReference>
<dbReference type="CDD" id="cd02440">
    <property type="entry name" value="AdoMet_MTases"/>
    <property type="match status" value="1"/>
</dbReference>
<organism evidence="2 3">
    <name type="scientific">Candidatus Spyradosoma merdigallinarum</name>
    <dbReference type="NCBI Taxonomy" id="2840950"/>
    <lineage>
        <taxon>Bacteria</taxon>
        <taxon>Pseudomonadati</taxon>
        <taxon>Verrucomicrobiota</taxon>
        <taxon>Opitutia</taxon>
        <taxon>Opitutia incertae sedis</taxon>
        <taxon>Candidatus Spyradosoma</taxon>
    </lineage>
</organism>
<reference evidence="2" key="2">
    <citation type="journal article" date="2021" name="PeerJ">
        <title>Extensive microbial diversity within the chicken gut microbiome revealed by metagenomics and culture.</title>
        <authorList>
            <person name="Gilroy R."/>
            <person name="Ravi A."/>
            <person name="Getino M."/>
            <person name="Pursley I."/>
            <person name="Horton D.L."/>
            <person name="Alikhan N.F."/>
            <person name="Baker D."/>
            <person name="Gharbi K."/>
            <person name="Hall N."/>
            <person name="Watson M."/>
            <person name="Adriaenssens E.M."/>
            <person name="Foster-Nyarko E."/>
            <person name="Jarju S."/>
            <person name="Secka A."/>
            <person name="Antonio M."/>
            <person name="Oren A."/>
            <person name="Chaudhuri R.R."/>
            <person name="La Ragione R."/>
            <person name="Hildebrand F."/>
            <person name="Pallen M.J."/>
        </authorList>
    </citation>
    <scope>NUCLEOTIDE SEQUENCE</scope>
    <source>
        <strain evidence="2">10669</strain>
    </source>
</reference>
<keyword evidence="2" id="KW-0489">Methyltransferase</keyword>
<proteinExistence type="predicted"/>
<dbReference type="InterPro" id="IPR013216">
    <property type="entry name" value="Methyltransf_11"/>
</dbReference>
<dbReference type="Gene3D" id="3.40.50.150">
    <property type="entry name" value="Vaccinia Virus protein VP39"/>
    <property type="match status" value="1"/>
</dbReference>
<evidence type="ECO:0000259" key="1">
    <source>
        <dbReference type="Pfam" id="PF08241"/>
    </source>
</evidence>
<comment type="caution">
    <text evidence="2">The sequence shown here is derived from an EMBL/GenBank/DDBJ whole genome shotgun (WGS) entry which is preliminary data.</text>
</comment>
<accession>A0A9D1NJR1</accession>
<feature type="domain" description="Methyltransferase type 11" evidence="1">
    <location>
        <begin position="49"/>
        <end position="136"/>
    </location>
</feature>
<dbReference type="GO" id="GO:0032259">
    <property type="term" value="P:methylation"/>
    <property type="evidence" value="ECO:0007669"/>
    <property type="project" value="UniProtKB-KW"/>
</dbReference>
<evidence type="ECO:0000313" key="3">
    <source>
        <dbReference type="Proteomes" id="UP000886812"/>
    </source>
</evidence>
<evidence type="ECO:0000313" key="2">
    <source>
        <dbReference type="EMBL" id="HIV04393.1"/>
    </source>
</evidence>